<name>A0AAV4BAW2_9GAST</name>
<dbReference type="Proteomes" id="UP000735302">
    <property type="component" value="Unassembled WGS sequence"/>
</dbReference>
<feature type="transmembrane region" description="Helical" evidence="1">
    <location>
        <begin position="48"/>
        <end position="65"/>
    </location>
</feature>
<protein>
    <submittedName>
        <fullName evidence="2">Uncharacterized protein</fullName>
    </submittedName>
</protein>
<dbReference type="AlphaFoldDB" id="A0AAV4BAW2"/>
<gene>
    <name evidence="2" type="ORF">PoB_004279700</name>
</gene>
<organism evidence="2 3">
    <name type="scientific">Plakobranchus ocellatus</name>
    <dbReference type="NCBI Taxonomy" id="259542"/>
    <lineage>
        <taxon>Eukaryota</taxon>
        <taxon>Metazoa</taxon>
        <taxon>Spiralia</taxon>
        <taxon>Lophotrochozoa</taxon>
        <taxon>Mollusca</taxon>
        <taxon>Gastropoda</taxon>
        <taxon>Heterobranchia</taxon>
        <taxon>Euthyneura</taxon>
        <taxon>Panpulmonata</taxon>
        <taxon>Sacoglossa</taxon>
        <taxon>Placobranchoidea</taxon>
        <taxon>Plakobranchidae</taxon>
        <taxon>Plakobranchus</taxon>
    </lineage>
</organism>
<accession>A0AAV4BAW2</accession>
<keyword evidence="1" id="KW-1133">Transmembrane helix</keyword>
<keyword evidence="1" id="KW-0812">Transmembrane</keyword>
<keyword evidence="3" id="KW-1185">Reference proteome</keyword>
<reference evidence="2 3" key="1">
    <citation type="journal article" date="2021" name="Elife">
        <title>Chloroplast acquisition without the gene transfer in kleptoplastic sea slugs, Plakobranchus ocellatus.</title>
        <authorList>
            <person name="Maeda T."/>
            <person name="Takahashi S."/>
            <person name="Yoshida T."/>
            <person name="Shimamura S."/>
            <person name="Takaki Y."/>
            <person name="Nagai Y."/>
            <person name="Toyoda A."/>
            <person name="Suzuki Y."/>
            <person name="Arimoto A."/>
            <person name="Ishii H."/>
            <person name="Satoh N."/>
            <person name="Nishiyama T."/>
            <person name="Hasebe M."/>
            <person name="Maruyama T."/>
            <person name="Minagawa J."/>
            <person name="Obokata J."/>
            <person name="Shigenobu S."/>
        </authorList>
    </citation>
    <scope>NUCLEOTIDE SEQUENCE [LARGE SCALE GENOMIC DNA]</scope>
</reference>
<sequence length="129" mass="14428">MAFLPGTSDRSCCWLHVLLYSLRNGGISRTVTFDMTTLATSNTYSSRFLTPVLALAIALAFIAAHRERDVRSDIKYQVPRKYFTRRLRAVEGHDDGVGLNFIITPTHLDAPSVGDATQLLRHLLLRAKP</sequence>
<comment type="caution">
    <text evidence="2">The sequence shown here is derived from an EMBL/GenBank/DDBJ whole genome shotgun (WGS) entry which is preliminary data.</text>
</comment>
<keyword evidence="1" id="KW-0472">Membrane</keyword>
<proteinExistence type="predicted"/>
<evidence type="ECO:0000256" key="1">
    <source>
        <dbReference type="SAM" id="Phobius"/>
    </source>
</evidence>
<evidence type="ECO:0000313" key="3">
    <source>
        <dbReference type="Proteomes" id="UP000735302"/>
    </source>
</evidence>
<dbReference type="EMBL" id="BLXT01004656">
    <property type="protein sequence ID" value="GFO16292.1"/>
    <property type="molecule type" value="Genomic_DNA"/>
</dbReference>
<evidence type="ECO:0000313" key="2">
    <source>
        <dbReference type="EMBL" id="GFO16292.1"/>
    </source>
</evidence>